<dbReference type="PANTHER" id="PTHR38393:SF1">
    <property type="entry name" value="GLUTAMYL-TRNA (GLN) AMIDOTRANSFERASE SUBUNIT C"/>
    <property type="match status" value="1"/>
</dbReference>
<sequence>MSDVDILIGAFENIISGLRKGAPKRLNMQFFKDIQTRMRDPNFKFTPEIKLKPKSKLVPRKKWQKAQCRRRKAQKRLLVQRD</sequence>
<reference evidence="2 3" key="1">
    <citation type="submission" date="2021-07" db="EMBL/GenBank/DDBJ databases">
        <authorList>
            <consortium name="Genoscope - CEA"/>
            <person name="William W."/>
        </authorList>
    </citation>
    <scope>NUCLEOTIDE SEQUENCE [LARGE SCALE GENOMIC DNA]</scope>
</reference>
<gene>
    <name evidence="2" type="ORF">BRAPAZ1V2_A10P22830.2</name>
</gene>
<organism evidence="2 3">
    <name type="scientific">Brassica campestris</name>
    <name type="common">Field mustard</name>
    <dbReference type="NCBI Taxonomy" id="3711"/>
    <lineage>
        <taxon>Eukaryota</taxon>
        <taxon>Viridiplantae</taxon>
        <taxon>Streptophyta</taxon>
        <taxon>Embryophyta</taxon>
        <taxon>Tracheophyta</taxon>
        <taxon>Spermatophyta</taxon>
        <taxon>Magnoliopsida</taxon>
        <taxon>eudicotyledons</taxon>
        <taxon>Gunneridae</taxon>
        <taxon>Pentapetalae</taxon>
        <taxon>rosids</taxon>
        <taxon>malvids</taxon>
        <taxon>Brassicales</taxon>
        <taxon>Brassicaceae</taxon>
        <taxon>Brassiceae</taxon>
        <taxon>Brassica</taxon>
    </lineage>
</organism>
<feature type="region of interest" description="Disordered" evidence="1">
    <location>
        <begin position="60"/>
        <end position="82"/>
    </location>
</feature>
<dbReference type="Gramene" id="A10p22830.2_BraZ1">
    <property type="protein sequence ID" value="A10p22830.2_BraZ1.CDS.1"/>
    <property type="gene ID" value="A10g22830.2_BraZ1"/>
</dbReference>
<proteinExistence type="predicted"/>
<name>A0A8D9MI46_BRACM</name>
<feature type="compositionally biased region" description="Basic residues" evidence="1">
    <location>
        <begin position="60"/>
        <end position="75"/>
    </location>
</feature>
<dbReference type="AlphaFoldDB" id="A0A8D9MI46"/>
<evidence type="ECO:0000313" key="3">
    <source>
        <dbReference type="Proteomes" id="UP000694005"/>
    </source>
</evidence>
<dbReference type="EMBL" id="LS974626">
    <property type="protein sequence ID" value="CAG7911037.1"/>
    <property type="molecule type" value="Genomic_DNA"/>
</dbReference>
<evidence type="ECO:0000256" key="1">
    <source>
        <dbReference type="SAM" id="MobiDB-lite"/>
    </source>
</evidence>
<dbReference type="Proteomes" id="UP000694005">
    <property type="component" value="Chromosome A10"/>
</dbReference>
<evidence type="ECO:0000313" key="2">
    <source>
        <dbReference type="EMBL" id="CAG7911037.1"/>
    </source>
</evidence>
<accession>A0A8D9MI46</accession>
<dbReference type="PANTHER" id="PTHR38393">
    <property type="entry name" value="GLUTAMYL-TRNA (GLN) AMIDOTRANSFERASE SUBUNIT C"/>
    <property type="match status" value="1"/>
</dbReference>
<protein>
    <submittedName>
        <fullName evidence="2">Uncharacterized protein</fullName>
    </submittedName>
</protein>